<protein>
    <submittedName>
        <fullName evidence="4">TIGR03009 domain-containing protein</fullName>
    </submittedName>
</protein>
<feature type="chain" id="PRO_5027855026" evidence="3">
    <location>
        <begin position="32"/>
        <end position="319"/>
    </location>
</feature>
<evidence type="ECO:0000313" key="4">
    <source>
        <dbReference type="EMBL" id="HEN15358.1"/>
    </source>
</evidence>
<accession>A0A7C2K0K0</accession>
<dbReference type="SUPFAM" id="SSF89392">
    <property type="entry name" value="Prokaryotic lipoproteins and lipoprotein localization factors"/>
    <property type="match status" value="1"/>
</dbReference>
<dbReference type="EMBL" id="DSOK01000227">
    <property type="protein sequence ID" value="HEN15358.1"/>
    <property type="molecule type" value="Genomic_DNA"/>
</dbReference>
<feature type="signal peptide" evidence="3">
    <location>
        <begin position="1"/>
        <end position="31"/>
    </location>
</feature>
<evidence type="ECO:0000256" key="3">
    <source>
        <dbReference type="SAM" id="SignalP"/>
    </source>
</evidence>
<name>A0A7C2K0K0_9PLAN</name>
<organism evidence="4">
    <name type="scientific">Schlesneria paludicola</name>
    <dbReference type="NCBI Taxonomy" id="360056"/>
    <lineage>
        <taxon>Bacteria</taxon>
        <taxon>Pseudomonadati</taxon>
        <taxon>Planctomycetota</taxon>
        <taxon>Planctomycetia</taxon>
        <taxon>Planctomycetales</taxon>
        <taxon>Planctomycetaceae</taxon>
        <taxon>Schlesneria</taxon>
    </lineage>
</organism>
<dbReference type="CDD" id="cd16325">
    <property type="entry name" value="LolA"/>
    <property type="match status" value="1"/>
</dbReference>
<dbReference type="NCBIfam" id="TIGR03009">
    <property type="entry name" value="plancto_dom_2"/>
    <property type="match status" value="1"/>
</dbReference>
<reference evidence="4" key="1">
    <citation type="journal article" date="2020" name="mSystems">
        <title>Genome- and Community-Level Interaction Insights into Carbon Utilization and Element Cycling Functions of Hydrothermarchaeota in Hydrothermal Sediment.</title>
        <authorList>
            <person name="Zhou Z."/>
            <person name="Liu Y."/>
            <person name="Xu W."/>
            <person name="Pan J."/>
            <person name="Luo Z.H."/>
            <person name="Li M."/>
        </authorList>
    </citation>
    <scope>NUCLEOTIDE SEQUENCE [LARGE SCALE GENOMIC DNA]</scope>
    <source>
        <strain evidence="4">SpSt-339</strain>
    </source>
</reference>
<keyword evidence="1 3" id="KW-0732">Signal</keyword>
<proteinExistence type="predicted"/>
<evidence type="ECO:0000256" key="1">
    <source>
        <dbReference type="ARBA" id="ARBA00022729"/>
    </source>
</evidence>
<dbReference type="Gene3D" id="2.50.20.10">
    <property type="entry name" value="Lipoprotein localisation LolA/LolB/LppX"/>
    <property type="match status" value="1"/>
</dbReference>
<comment type="caution">
    <text evidence="4">The sequence shown here is derived from an EMBL/GenBank/DDBJ whole genome shotgun (WGS) entry which is preliminary data.</text>
</comment>
<gene>
    <name evidence="4" type="ORF">ENQ76_07820</name>
</gene>
<dbReference type="AlphaFoldDB" id="A0A7C2K0K0"/>
<sequence length="319" mass="35652">MIGLMTDQRRWSWTFVFCAALGSLCAGLVAAQQPPRGAAPRQARPEPAVMQVQAPDPKLDAILVAWERNTAKIKTLSGEHYRYEFNDVFQTEKRCRGRFWFESPDKGRIDMEGAPPKEGEVSKMADPKTGTPYTIQVGQEENWICNGQTITIVDPAQKQFEVHEIPPAVQGDNIVNSPLPFLFGLKADEAKKRFQMKLVQDSEAEVAIDVIPLTKVDSQNYKQARVVLVKPHFLPRSVALIDPAGSIRTFYYFNVKEMKVNDRGWAQILLGKNPFEPNLWGYKKVQAPNGDVQPAGNQVPGGAQGFPNRPGTPIVNRPR</sequence>
<evidence type="ECO:0000256" key="2">
    <source>
        <dbReference type="SAM" id="MobiDB-lite"/>
    </source>
</evidence>
<dbReference type="InterPro" id="IPR029046">
    <property type="entry name" value="LolA/LolB/LppX"/>
</dbReference>
<feature type="compositionally biased region" description="Basic and acidic residues" evidence="2">
    <location>
        <begin position="107"/>
        <end position="126"/>
    </location>
</feature>
<dbReference type="InterPro" id="IPR004564">
    <property type="entry name" value="OM_lipoprot_carrier_LolA-like"/>
</dbReference>
<feature type="region of interest" description="Disordered" evidence="2">
    <location>
        <begin position="287"/>
        <end position="319"/>
    </location>
</feature>
<dbReference type="InterPro" id="IPR017461">
    <property type="entry name" value="CHP03009_planctomycetes"/>
</dbReference>
<feature type="region of interest" description="Disordered" evidence="2">
    <location>
        <begin position="107"/>
        <end position="129"/>
    </location>
</feature>